<sequence length="88" mass="9763">MRTVFPHLNSDGRGGIEGGIWSSLGCKLLNQRLVMRGSVYFDWDSTVDCVARIQSQSDMLTPLLRLLGTLEDVSLVFQSALVTPDCQF</sequence>
<name>A0A8S9UF52_PHYIN</name>
<gene>
    <name evidence="1" type="ORF">GN958_ATG11671</name>
</gene>
<evidence type="ECO:0000313" key="1">
    <source>
        <dbReference type="EMBL" id="KAF4139153.1"/>
    </source>
</evidence>
<dbReference type="AlphaFoldDB" id="A0A8S9UF52"/>
<protein>
    <submittedName>
        <fullName evidence="1">Uncharacterized protein</fullName>
    </submittedName>
</protein>
<proteinExistence type="predicted"/>
<dbReference type="Proteomes" id="UP000704712">
    <property type="component" value="Unassembled WGS sequence"/>
</dbReference>
<organism evidence="1 2">
    <name type="scientific">Phytophthora infestans</name>
    <name type="common">Potato late blight agent</name>
    <name type="synonym">Botrytis infestans</name>
    <dbReference type="NCBI Taxonomy" id="4787"/>
    <lineage>
        <taxon>Eukaryota</taxon>
        <taxon>Sar</taxon>
        <taxon>Stramenopiles</taxon>
        <taxon>Oomycota</taxon>
        <taxon>Peronosporomycetes</taxon>
        <taxon>Peronosporales</taxon>
        <taxon>Peronosporaceae</taxon>
        <taxon>Phytophthora</taxon>
    </lineage>
</organism>
<evidence type="ECO:0000313" key="2">
    <source>
        <dbReference type="Proteomes" id="UP000704712"/>
    </source>
</evidence>
<dbReference type="EMBL" id="JAACNO010001570">
    <property type="protein sequence ID" value="KAF4139153.1"/>
    <property type="molecule type" value="Genomic_DNA"/>
</dbReference>
<accession>A0A8S9UF52</accession>
<comment type="caution">
    <text evidence="1">The sequence shown here is derived from an EMBL/GenBank/DDBJ whole genome shotgun (WGS) entry which is preliminary data.</text>
</comment>
<reference evidence="1" key="1">
    <citation type="submission" date="2020-03" db="EMBL/GenBank/DDBJ databases">
        <title>Hybrid Assembly of Korean Phytophthora infestans isolates.</title>
        <authorList>
            <person name="Prokchorchik M."/>
            <person name="Lee Y."/>
            <person name="Seo J."/>
            <person name="Cho J.-H."/>
            <person name="Park Y.-E."/>
            <person name="Jang D.-C."/>
            <person name="Im J.-S."/>
            <person name="Choi J.-G."/>
            <person name="Park H.-J."/>
            <person name="Lee G.-B."/>
            <person name="Lee Y.-G."/>
            <person name="Hong S.-Y."/>
            <person name="Cho K."/>
            <person name="Sohn K.H."/>
        </authorList>
    </citation>
    <scope>NUCLEOTIDE SEQUENCE</scope>
    <source>
        <strain evidence="1">KR_2_A2</strain>
    </source>
</reference>